<feature type="region of interest" description="Disordered" evidence="2">
    <location>
        <begin position="1"/>
        <end position="44"/>
    </location>
</feature>
<dbReference type="SUPFAM" id="SSF56349">
    <property type="entry name" value="DNA breaking-rejoining enzymes"/>
    <property type="match status" value="1"/>
</dbReference>
<proteinExistence type="predicted"/>
<evidence type="ECO:0000313" key="3">
    <source>
        <dbReference type="EMBL" id="KAF6762381.1"/>
    </source>
</evidence>
<evidence type="ECO:0000313" key="4">
    <source>
        <dbReference type="Proteomes" id="UP000521943"/>
    </source>
</evidence>
<sequence>MGTSSKARQGGRGKQRVRERVIPSYGDADRSAFEAAKSHSKAEPTLKKYGYRWDEFVEWVKQVAQAEAKKEEELRQRRARADADPSEAPPNEIDDRPIEGADKPKGPTETMDKRFPTCFEGYPTECTSVAMSMFVWDKCMVGKRLTFSTAGQVVAALIAKYDDMYTPHGYIFRGAWRYDEVLKEFRGNPGRSDRVKDVLNAVKKQKDHKERKHARAMSYEDMEAIHKHIQANLPPPHLSDAASLAKRGEYLYYSAMSSLGFVIWTRNSELCLLKYKHLEFDAPAKRCPNGQAYERVVVNITYRKNWQRKLDSEELGLEGHIYNIYRQPRTPAIDVLTNLHAWKNFYETHLLRRSLNNEDYLFPHINFSNLTVQPCDTTKYQAINKLIKEMASKAGLPRHTTYTTHCFRRGGAQYRFMFAPVGERWTLARIRWWGGWAESEKGDTLIKYLLDELHSYEEDHSDALCPFDDTANRTHMGEDRHLRPFTAADGAKLTEHCDHTISAQFNLLRETLSKGIVEYLRLSNSRIAAVDQLRVGDHRPCNCAHERGCSVAAPTQCHSPLWTHEHAQPCAPPHYFNTPMPYHGVNAGPFPSMPSTTVDAPWQVPSASTSRHAPESQPSHATRYSVRFQPIQRRPTPDVPGSNTHEPYSGPRHCVPSVSRTAAASALDIVVADWETPQPHRCPVPLKDWRPEWYKENRQGQAYHIRKVIATEYIAQFNRDRTKFNNAYPEHVRGMTPLFKAITLARQARNEVKTRAKRTVSAASGGAMDVDADSEGGSFSPEAY</sequence>
<feature type="region of interest" description="Disordered" evidence="2">
    <location>
        <begin position="755"/>
        <end position="784"/>
    </location>
</feature>
<reference evidence="3 4" key="1">
    <citation type="submission" date="2020-07" db="EMBL/GenBank/DDBJ databases">
        <title>Comparative genomics of pyrophilous fungi reveals a link between fire events and developmental genes.</title>
        <authorList>
            <consortium name="DOE Joint Genome Institute"/>
            <person name="Steindorff A.S."/>
            <person name="Carver A."/>
            <person name="Calhoun S."/>
            <person name="Stillman K."/>
            <person name="Liu H."/>
            <person name="Lipzen A."/>
            <person name="Pangilinan J."/>
            <person name="Labutti K."/>
            <person name="Bruns T.D."/>
            <person name="Grigoriev I.V."/>
        </authorList>
    </citation>
    <scope>NUCLEOTIDE SEQUENCE [LARGE SCALE GENOMIC DNA]</scope>
    <source>
        <strain evidence="3 4">CBS 144469</strain>
    </source>
</reference>
<dbReference type="GO" id="GO:0003677">
    <property type="term" value="F:DNA binding"/>
    <property type="evidence" value="ECO:0007669"/>
    <property type="project" value="InterPro"/>
</dbReference>
<name>A0A8H6MER2_9AGAR</name>
<organism evidence="3 4">
    <name type="scientific">Ephemerocybe angulata</name>
    <dbReference type="NCBI Taxonomy" id="980116"/>
    <lineage>
        <taxon>Eukaryota</taxon>
        <taxon>Fungi</taxon>
        <taxon>Dikarya</taxon>
        <taxon>Basidiomycota</taxon>
        <taxon>Agaricomycotina</taxon>
        <taxon>Agaricomycetes</taxon>
        <taxon>Agaricomycetidae</taxon>
        <taxon>Agaricales</taxon>
        <taxon>Agaricineae</taxon>
        <taxon>Psathyrellaceae</taxon>
        <taxon>Ephemerocybe</taxon>
    </lineage>
</organism>
<gene>
    <name evidence="3" type="ORF">DFP72DRAFT_1164333</name>
</gene>
<dbReference type="GO" id="GO:0006310">
    <property type="term" value="P:DNA recombination"/>
    <property type="evidence" value="ECO:0007669"/>
    <property type="project" value="UniProtKB-KW"/>
</dbReference>
<keyword evidence="1" id="KW-0233">DNA recombination</keyword>
<feature type="compositionally biased region" description="Basic and acidic residues" evidence="2">
    <location>
        <begin position="67"/>
        <end position="83"/>
    </location>
</feature>
<feature type="compositionally biased region" description="Basic and acidic residues" evidence="2">
    <location>
        <begin position="93"/>
        <end position="112"/>
    </location>
</feature>
<feature type="compositionally biased region" description="Basic and acidic residues" evidence="2">
    <location>
        <begin position="16"/>
        <end position="44"/>
    </location>
</feature>
<keyword evidence="4" id="KW-1185">Reference proteome</keyword>
<dbReference type="InterPro" id="IPR013762">
    <property type="entry name" value="Integrase-like_cat_sf"/>
</dbReference>
<comment type="caution">
    <text evidence="3">The sequence shown here is derived from an EMBL/GenBank/DDBJ whole genome shotgun (WGS) entry which is preliminary data.</text>
</comment>
<accession>A0A8H6MER2</accession>
<dbReference type="Proteomes" id="UP000521943">
    <property type="component" value="Unassembled WGS sequence"/>
</dbReference>
<dbReference type="OrthoDB" id="2976553at2759"/>
<dbReference type="AlphaFoldDB" id="A0A8H6MER2"/>
<dbReference type="EMBL" id="JACGCI010000007">
    <property type="protein sequence ID" value="KAF6762381.1"/>
    <property type="molecule type" value="Genomic_DNA"/>
</dbReference>
<feature type="compositionally biased region" description="Polar residues" evidence="2">
    <location>
        <begin position="605"/>
        <end position="622"/>
    </location>
</feature>
<dbReference type="InterPro" id="IPR011010">
    <property type="entry name" value="DNA_brk_join_enz"/>
</dbReference>
<protein>
    <submittedName>
        <fullName evidence="3">Uncharacterized protein</fullName>
    </submittedName>
</protein>
<feature type="region of interest" description="Disordered" evidence="2">
    <location>
        <begin position="594"/>
        <end position="653"/>
    </location>
</feature>
<dbReference type="Gene3D" id="1.10.443.10">
    <property type="entry name" value="Intergrase catalytic core"/>
    <property type="match status" value="1"/>
</dbReference>
<feature type="region of interest" description="Disordered" evidence="2">
    <location>
        <begin position="67"/>
        <end position="112"/>
    </location>
</feature>
<evidence type="ECO:0000256" key="2">
    <source>
        <dbReference type="SAM" id="MobiDB-lite"/>
    </source>
</evidence>
<evidence type="ECO:0000256" key="1">
    <source>
        <dbReference type="ARBA" id="ARBA00023172"/>
    </source>
</evidence>
<dbReference type="GO" id="GO:0015074">
    <property type="term" value="P:DNA integration"/>
    <property type="evidence" value="ECO:0007669"/>
    <property type="project" value="InterPro"/>
</dbReference>